<evidence type="ECO:0000259" key="9">
    <source>
        <dbReference type="Pfam" id="PF03828"/>
    </source>
</evidence>
<dbReference type="EMBL" id="MBFR01000039">
    <property type="protein sequence ID" value="PVU96182.1"/>
    <property type="molecule type" value="Genomic_DNA"/>
</dbReference>
<feature type="region of interest" description="Disordered" evidence="8">
    <location>
        <begin position="67"/>
        <end position="88"/>
    </location>
</feature>
<feature type="domain" description="PAP-associated" evidence="9">
    <location>
        <begin position="318"/>
        <end position="372"/>
    </location>
</feature>
<evidence type="ECO:0000256" key="5">
    <source>
        <dbReference type="ARBA" id="ARBA00022679"/>
    </source>
</evidence>
<evidence type="ECO:0000256" key="4">
    <source>
        <dbReference type="ARBA" id="ARBA00012388"/>
    </source>
</evidence>
<reference evidence="11 12" key="1">
    <citation type="journal article" date="2018" name="MBio">
        <title>Comparative Genomics Reveals the Core Gene Toolbox for the Fungus-Insect Symbiosis.</title>
        <authorList>
            <person name="Wang Y."/>
            <person name="Stata M."/>
            <person name="Wang W."/>
            <person name="Stajich J.E."/>
            <person name="White M.M."/>
            <person name="Moncalvo J.M."/>
        </authorList>
    </citation>
    <scope>NUCLEOTIDE SEQUENCE [LARGE SCALE GENOMIC DNA]</scope>
    <source>
        <strain evidence="11 12">SWE-8-4</strain>
    </source>
</reference>
<accession>A0A2T9YV16</accession>
<evidence type="ECO:0000256" key="6">
    <source>
        <dbReference type="ARBA" id="ARBA00022723"/>
    </source>
</evidence>
<dbReference type="PANTHER" id="PTHR12271">
    <property type="entry name" value="POLY A POLYMERASE CID PAP -RELATED"/>
    <property type="match status" value="1"/>
</dbReference>
<evidence type="ECO:0000313" key="12">
    <source>
        <dbReference type="Proteomes" id="UP000245383"/>
    </source>
</evidence>
<organism evidence="11 12">
    <name type="scientific">Smittium simulii</name>
    <dbReference type="NCBI Taxonomy" id="133385"/>
    <lineage>
        <taxon>Eukaryota</taxon>
        <taxon>Fungi</taxon>
        <taxon>Fungi incertae sedis</taxon>
        <taxon>Zoopagomycota</taxon>
        <taxon>Kickxellomycotina</taxon>
        <taxon>Harpellomycetes</taxon>
        <taxon>Harpellales</taxon>
        <taxon>Legeriomycetaceae</taxon>
        <taxon>Smittium</taxon>
    </lineage>
</organism>
<keyword evidence="6" id="KW-0479">Metal-binding</keyword>
<dbReference type="InterPro" id="IPR054708">
    <property type="entry name" value="MTPAP-like_central"/>
</dbReference>
<name>A0A2T9YV16_9FUNG</name>
<feature type="compositionally biased region" description="Polar residues" evidence="8">
    <location>
        <begin position="702"/>
        <end position="725"/>
    </location>
</feature>
<dbReference type="Pfam" id="PF03828">
    <property type="entry name" value="PAP_assoc"/>
    <property type="match status" value="1"/>
</dbReference>
<dbReference type="EC" id="2.7.7.19" evidence="4"/>
<proteinExistence type="inferred from homology"/>
<dbReference type="Gene3D" id="3.30.460.10">
    <property type="entry name" value="Beta Polymerase, domain 2"/>
    <property type="match status" value="1"/>
</dbReference>
<dbReference type="Gene3D" id="1.10.1410.10">
    <property type="match status" value="1"/>
</dbReference>
<evidence type="ECO:0000259" key="10">
    <source>
        <dbReference type="Pfam" id="PF22600"/>
    </source>
</evidence>
<comment type="cofactor">
    <cofactor evidence="1">
        <name>Mn(2+)</name>
        <dbReference type="ChEBI" id="CHEBI:29035"/>
    </cofactor>
</comment>
<dbReference type="GO" id="GO:0010605">
    <property type="term" value="P:negative regulation of macromolecule metabolic process"/>
    <property type="evidence" value="ECO:0007669"/>
    <property type="project" value="UniProtKB-ARBA"/>
</dbReference>
<dbReference type="Proteomes" id="UP000245383">
    <property type="component" value="Unassembled WGS sequence"/>
</dbReference>
<dbReference type="GO" id="GO:1990817">
    <property type="term" value="F:poly(A) RNA polymerase activity"/>
    <property type="evidence" value="ECO:0007669"/>
    <property type="project" value="UniProtKB-EC"/>
</dbReference>
<dbReference type="InterPro" id="IPR043519">
    <property type="entry name" value="NT_sf"/>
</dbReference>
<evidence type="ECO:0000256" key="8">
    <source>
        <dbReference type="SAM" id="MobiDB-lite"/>
    </source>
</evidence>
<keyword evidence="12" id="KW-1185">Reference proteome</keyword>
<feature type="region of interest" description="Disordered" evidence="8">
    <location>
        <begin position="1"/>
        <end position="36"/>
    </location>
</feature>
<feature type="region of interest" description="Disordered" evidence="8">
    <location>
        <begin position="700"/>
        <end position="725"/>
    </location>
</feature>
<feature type="compositionally biased region" description="Low complexity" evidence="8">
    <location>
        <begin position="67"/>
        <end position="77"/>
    </location>
</feature>
<comment type="similarity">
    <text evidence="3">Belongs to the DNA polymerase type-B-like family.</text>
</comment>
<dbReference type="InterPro" id="IPR002058">
    <property type="entry name" value="PAP_assoc"/>
</dbReference>
<comment type="caution">
    <text evidence="11">The sequence shown here is derived from an EMBL/GenBank/DDBJ whole genome shotgun (WGS) entry which is preliminary data.</text>
</comment>
<gene>
    <name evidence="11" type="ORF">BB561_001337</name>
</gene>
<dbReference type="CDD" id="cd05402">
    <property type="entry name" value="NT_PAP_TUTase"/>
    <property type="match status" value="1"/>
</dbReference>
<dbReference type="AlphaFoldDB" id="A0A2T9YV16"/>
<dbReference type="GO" id="GO:0031123">
    <property type="term" value="P:RNA 3'-end processing"/>
    <property type="evidence" value="ECO:0007669"/>
    <property type="project" value="TreeGrafter"/>
</dbReference>
<evidence type="ECO:0000256" key="7">
    <source>
        <dbReference type="ARBA" id="ARBA00022842"/>
    </source>
</evidence>
<dbReference type="SUPFAM" id="SSF81631">
    <property type="entry name" value="PAP/OAS1 substrate-binding domain"/>
    <property type="match status" value="1"/>
</dbReference>
<sequence length="1008" mass="115216">MFALRKSPPGLPHNSSPDLNYKHKHPSKTSHSYTLSDLSPFSTPQLFSARHQRSVSTDSYSIDFSSTSSSVSHNSSILQISNPPSKHQRSKSFFKALSLEQEEALSEQIYQLNDLLSIDEQSTQLKNHFMKKIEKLIRAESSASGLASRDSDLDICLLTESEVFSNILQLNSVFLKYRFKTYCIPNARVPIVKLWDPQLKISADININSTIGLHNTEMIKLFISIDSRVKPFIIAIKHWTKQRDLNDAAFGGTLSPYAWVNMAIFFLQTRTPPVLPVIHPHESFDHHDGISFRDRKPNLQFNKNIENFVGFGNKNTDSIGKLLFDFFKHFGFDFDYANQVISVRNGEYISKAQKGWHIGRPSSIICIEEPFSTWLNLAHGVNHSSAEGIKNEFIRAHNIMANNGQLKSICKSYKPGIQQKTKVCQSNTSIYCNNTENKKKIPIHKKFNEAYFNDVFSALPLTRKSISNKETKSIKYVNSATIFKKNKGTQHIKPKCYHHYSLSTDTLVSSKYDVNNFEYTKRLSPLPQSPKCLDKINPFKLPASSEIFTINRLFAEISQPYNFSYISSLNLENIKSPQSYSNDFNGFSDNILRSKRTSDDFKSNFTRISAQSLVKTKKESTIKNSANGQTQSLSGLLEYNATFPLDFDYSQSNHDIKTKELESRMLDLNLISTDKHSYLSIDDSADNMKFINYDNNEKNYDSRLSQPSKTSSFIPLPSEPTSSDASDKNVFSTNYFNNLLGLKKINLNLENEKQPKLESRMYYNTTNSTFTKQLNENKSNFYKTSNTSSRLHSIANSTKLESSYRLYNTTILNKHFDLQHDKNVYPNPSPIVPDKKEKICLPLYDQSLNSTKPLQIYNYSNKYTELQNSLTELSLSLNTKKKNFRRGSLPPKLSLSPRDYQYGENLRYRSTEVEDNKNLESRSYDLKTNFHEVKSAQNLCDLDSEVKCEIYLSSMDGLYPCNFLINDSSDHLSDCNSFLDTGKTDYFTPLQSPNDTSLNTGLSEIYNQ</sequence>
<keyword evidence="7" id="KW-0460">Magnesium</keyword>
<evidence type="ECO:0000256" key="1">
    <source>
        <dbReference type="ARBA" id="ARBA00001936"/>
    </source>
</evidence>
<dbReference type="STRING" id="133385.A0A2T9YV16"/>
<evidence type="ECO:0000256" key="2">
    <source>
        <dbReference type="ARBA" id="ARBA00001946"/>
    </source>
</evidence>
<dbReference type="PANTHER" id="PTHR12271:SF113">
    <property type="entry name" value="POLY(A) RNA POLYMERASE CID11"/>
    <property type="match status" value="1"/>
</dbReference>
<dbReference type="SUPFAM" id="SSF81301">
    <property type="entry name" value="Nucleotidyltransferase"/>
    <property type="match status" value="1"/>
</dbReference>
<dbReference type="Pfam" id="PF22600">
    <property type="entry name" value="MTPAP-like_central"/>
    <property type="match status" value="1"/>
</dbReference>
<dbReference type="GO" id="GO:0046872">
    <property type="term" value="F:metal ion binding"/>
    <property type="evidence" value="ECO:0007669"/>
    <property type="project" value="UniProtKB-KW"/>
</dbReference>
<comment type="cofactor">
    <cofactor evidence="2">
        <name>Mg(2+)</name>
        <dbReference type="ChEBI" id="CHEBI:18420"/>
    </cofactor>
</comment>
<protein>
    <recommendedName>
        <fullName evidence="4">polynucleotide adenylyltransferase</fullName>
        <ecNumber evidence="4">2.7.7.19</ecNumber>
    </recommendedName>
</protein>
<keyword evidence="5" id="KW-0808">Transferase</keyword>
<evidence type="ECO:0000256" key="3">
    <source>
        <dbReference type="ARBA" id="ARBA00008593"/>
    </source>
</evidence>
<evidence type="ECO:0000313" key="11">
    <source>
        <dbReference type="EMBL" id="PVU96182.1"/>
    </source>
</evidence>
<dbReference type="OrthoDB" id="2274644at2759"/>
<feature type="domain" description="Poly(A) RNA polymerase mitochondrial-like central palm" evidence="10">
    <location>
        <begin position="105"/>
        <end position="222"/>
    </location>
</feature>